<comment type="subcellular location">
    <subcellularLocation>
        <location evidence="1">Cell inner membrane</location>
        <topology evidence="1">Single-pass membrane protein</topology>
        <orientation evidence="1">Periplasmic side</orientation>
    </subcellularLocation>
</comment>
<dbReference type="InterPro" id="IPR006260">
    <property type="entry name" value="TonB/TolA_C"/>
</dbReference>
<feature type="domain" description="TonB C-terminal" evidence="11">
    <location>
        <begin position="156"/>
        <end position="246"/>
    </location>
</feature>
<organism evidence="12 13">
    <name type="scientific">Labilithrix luteola</name>
    <dbReference type="NCBI Taxonomy" id="1391654"/>
    <lineage>
        <taxon>Bacteria</taxon>
        <taxon>Pseudomonadati</taxon>
        <taxon>Myxococcota</taxon>
        <taxon>Polyangia</taxon>
        <taxon>Polyangiales</taxon>
        <taxon>Labilitrichaceae</taxon>
        <taxon>Labilithrix</taxon>
    </lineage>
</organism>
<evidence type="ECO:0000256" key="10">
    <source>
        <dbReference type="SAM" id="MobiDB-lite"/>
    </source>
</evidence>
<keyword evidence="6" id="KW-0812">Transmembrane</keyword>
<dbReference type="Pfam" id="PF03544">
    <property type="entry name" value="TonB_C"/>
    <property type="match status" value="1"/>
</dbReference>
<evidence type="ECO:0000256" key="6">
    <source>
        <dbReference type="ARBA" id="ARBA00022692"/>
    </source>
</evidence>
<evidence type="ECO:0000259" key="11">
    <source>
        <dbReference type="PROSITE" id="PS52015"/>
    </source>
</evidence>
<feature type="compositionally biased region" description="Pro residues" evidence="10">
    <location>
        <begin position="54"/>
        <end position="65"/>
    </location>
</feature>
<feature type="compositionally biased region" description="Low complexity" evidence="10">
    <location>
        <begin position="66"/>
        <end position="81"/>
    </location>
</feature>
<name>A0A0K1Q6R9_9BACT</name>
<keyword evidence="5" id="KW-0997">Cell inner membrane</keyword>
<dbReference type="AlphaFoldDB" id="A0A0K1Q6R9"/>
<dbReference type="EMBL" id="CP012333">
    <property type="protein sequence ID" value="AKV01433.1"/>
    <property type="molecule type" value="Genomic_DNA"/>
</dbReference>
<dbReference type="GO" id="GO:0015891">
    <property type="term" value="P:siderophore transport"/>
    <property type="evidence" value="ECO:0007669"/>
    <property type="project" value="InterPro"/>
</dbReference>
<evidence type="ECO:0000256" key="1">
    <source>
        <dbReference type="ARBA" id="ARBA00004383"/>
    </source>
</evidence>
<evidence type="ECO:0000313" key="12">
    <source>
        <dbReference type="EMBL" id="AKV01433.1"/>
    </source>
</evidence>
<feature type="compositionally biased region" description="Pro residues" evidence="10">
    <location>
        <begin position="82"/>
        <end position="97"/>
    </location>
</feature>
<dbReference type="GO" id="GO:0031992">
    <property type="term" value="F:energy transducer activity"/>
    <property type="evidence" value="ECO:0007669"/>
    <property type="project" value="InterPro"/>
</dbReference>
<dbReference type="KEGG" id="llu:AKJ09_08096"/>
<evidence type="ECO:0000256" key="4">
    <source>
        <dbReference type="ARBA" id="ARBA00022475"/>
    </source>
</evidence>
<evidence type="ECO:0000256" key="5">
    <source>
        <dbReference type="ARBA" id="ARBA00022519"/>
    </source>
</evidence>
<proteinExistence type="inferred from homology"/>
<feature type="compositionally biased region" description="Basic and acidic residues" evidence="10">
    <location>
        <begin position="41"/>
        <end position="53"/>
    </location>
</feature>
<dbReference type="InterPro" id="IPR037682">
    <property type="entry name" value="TonB_C"/>
</dbReference>
<dbReference type="GO" id="GO:0015031">
    <property type="term" value="P:protein transport"/>
    <property type="evidence" value="ECO:0007669"/>
    <property type="project" value="UniProtKB-KW"/>
</dbReference>
<evidence type="ECO:0000313" key="13">
    <source>
        <dbReference type="Proteomes" id="UP000064967"/>
    </source>
</evidence>
<dbReference type="STRING" id="1391654.AKJ09_08096"/>
<comment type="similarity">
    <text evidence="2">Belongs to the TonB family.</text>
</comment>
<dbReference type="NCBIfam" id="TIGR01352">
    <property type="entry name" value="tonB_Cterm"/>
    <property type="match status" value="1"/>
</dbReference>
<evidence type="ECO:0000256" key="8">
    <source>
        <dbReference type="ARBA" id="ARBA00022989"/>
    </source>
</evidence>
<dbReference type="InterPro" id="IPR003538">
    <property type="entry name" value="TonB"/>
</dbReference>
<evidence type="ECO:0000256" key="3">
    <source>
        <dbReference type="ARBA" id="ARBA00022448"/>
    </source>
</evidence>
<dbReference type="PATRIC" id="fig|1391654.3.peg.8208"/>
<keyword evidence="3" id="KW-0813">Transport</keyword>
<accession>A0A0K1Q6R9</accession>
<dbReference type="SUPFAM" id="SSF74653">
    <property type="entry name" value="TolA/TonB C-terminal domain"/>
    <property type="match status" value="1"/>
</dbReference>
<keyword evidence="13" id="KW-1185">Reference proteome</keyword>
<dbReference type="GO" id="GO:0055085">
    <property type="term" value="P:transmembrane transport"/>
    <property type="evidence" value="ECO:0007669"/>
    <property type="project" value="InterPro"/>
</dbReference>
<dbReference type="PANTHER" id="PTHR33446">
    <property type="entry name" value="PROTEIN TONB-RELATED"/>
    <property type="match status" value="1"/>
</dbReference>
<dbReference type="InterPro" id="IPR051045">
    <property type="entry name" value="TonB-dependent_transducer"/>
</dbReference>
<sequence>MNRIQSILVGGSLIAHVGVYAWMGALPKEKKTSSVAIALAESKKKTEEAKPKPPEPPPPPKPAAPAPKAKAAMAEPKAAQAPEPPPPTNAPPPPPAGDAPAAMDGFADLGNLAMGNGGGGMAIPTGPRGPAPAGTGTAPVKQVKTLAPVAADDCKEDPVKPQLEKQIQPQYSAEGRQANVEGPVKLEITVDANGVVTNVKVLKGLGFGLDEAAIAAAKQWSFKPATKCGKAVSYTIKGSVRFQLGS</sequence>
<dbReference type="Proteomes" id="UP000064967">
    <property type="component" value="Chromosome"/>
</dbReference>
<keyword evidence="8" id="KW-1133">Transmembrane helix</keyword>
<dbReference type="GO" id="GO:0005886">
    <property type="term" value="C:plasma membrane"/>
    <property type="evidence" value="ECO:0007669"/>
    <property type="project" value="UniProtKB-SubCell"/>
</dbReference>
<keyword evidence="9" id="KW-0472">Membrane</keyword>
<evidence type="ECO:0000256" key="9">
    <source>
        <dbReference type="ARBA" id="ARBA00023136"/>
    </source>
</evidence>
<dbReference type="RefSeq" id="WP_146652531.1">
    <property type="nucleotide sequence ID" value="NZ_CP012333.1"/>
</dbReference>
<dbReference type="PROSITE" id="PS52015">
    <property type="entry name" value="TONB_CTD"/>
    <property type="match status" value="1"/>
</dbReference>
<protein>
    <submittedName>
        <fullName evidence="12">Ferric siderophore transport system, periplasmic binding protein TonB</fullName>
    </submittedName>
</protein>
<evidence type="ECO:0000256" key="2">
    <source>
        <dbReference type="ARBA" id="ARBA00006555"/>
    </source>
</evidence>
<evidence type="ECO:0000256" key="7">
    <source>
        <dbReference type="ARBA" id="ARBA00022927"/>
    </source>
</evidence>
<dbReference type="GO" id="GO:0030288">
    <property type="term" value="C:outer membrane-bounded periplasmic space"/>
    <property type="evidence" value="ECO:0007669"/>
    <property type="project" value="InterPro"/>
</dbReference>
<keyword evidence="4" id="KW-1003">Cell membrane</keyword>
<dbReference type="OrthoDB" id="9810145at2"/>
<keyword evidence="7" id="KW-0653">Protein transport</keyword>
<dbReference type="Gene3D" id="3.30.1150.10">
    <property type="match status" value="1"/>
</dbReference>
<feature type="region of interest" description="Disordered" evidence="10">
    <location>
        <begin position="31"/>
        <end position="112"/>
    </location>
</feature>
<dbReference type="PRINTS" id="PR01374">
    <property type="entry name" value="TONBPROTEIN"/>
</dbReference>
<gene>
    <name evidence="12" type="ORF">AKJ09_08096</name>
</gene>
<reference evidence="12 13" key="1">
    <citation type="submission" date="2015-08" db="EMBL/GenBank/DDBJ databases">
        <authorList>
            <person name="Babu N.S."/>
            <person name="Beckwith C.J."/>
            <person name="Beseler K.G."/>
            <person name="Brison A."/>
            <person name="Carone J.V."/>
            <person name="Caskin T.P."/>
            <person name="Diamond M."/>
            <person name="Durham M.E."/>
            <person name="Foxe J.M."/>
            <person name="Go M."/>
            <person name="Henderson B.A."/>
            <person name="Jones I.B."/>
            <person name="McGettigan J.A."/>
            <person name="Micheletti S.J."/>
            <person name="Nasrallah M.E."/>
            <person name="Ortiz D."/>
            <person name="Piller C.R."/>
            <person name="Privatt S.R."/>
            <person name="Schneider S.L."/>
            <person name="Sharp S."/>
            <person name="Smith T.C."/>
            <person name="Stanton J.D."/>
            <person name="Ullery H.E."/>
            <person name="Wilson R.J."/>
            <person name="Serrano M.G."/>
            <person name="Buck G."/>
            <person name="Lee V."/>
            <person name="Wang Y."/>
            <person name="Carvalho R."/>
            <person name="Voegtly L."/>
            <person name="Shi R."/>
            <person name="Duckworth R."/>
            <person name="Johnson A."/>
            <person name="Loviza R."/>
            <person name="Walstead R."/>
            <person name="Shah Z."/>
            <person name="Kiflezghi M."/>
            <person name="Wade K."/>
            <person name="Ball S.L."/>
            <person name="Bradley K.W."/>
            <person name="Asai D.J."/>
            <person name="Bowman C.A."/>
            <person name="Russell D.A."/>
            <person name="Pope W.H."/>
            <person name="Jacobs-Sera D."/>
            <person name="Hendrix R.W."/>
            <person name="Hatfull G.F."/>
        </authorList>
    </citation>
    <scope>NUCLEOTIDE SEQUENCE [LARGE SCALE GENOMIC DNA]</scope>
    <source>
        <strain evidence="12 13">DSM 27648</strain>
    </source>
</reference>